<feature type="compositionally biased region" description="Low complexity" evidence="1">
    <location>
        <begin position="213"/>
        <end position="225"/>
    </location>
</feature>
<dbReference type="CDD" id="cd00590">
    <property type="entry name" value="RRM_SF"/>
    <property type="match status" value="1"/>
</dbReference>
<feature type="compositionally biased region" description="Low complexity" evidence="1">
    <location>
        <begin position="324"/>
        <end position="342"/>
    </location>
</feature>
<dbReference type="AlphaFoldDB" id="A0A8H7Q3S9"/>
<dbReference type="OrthoDB" id="2428461at2759"/>
<accession>A0A8H7Q3S9</accession>
<feature type="region of interest" description="Disordered" evidence="1">
    <location>
        <begin position="270"/>
        <end position="342"/>
    </location>
</feature>
<feature type="region of interest" description="Disordered" evidence="1">
    <location>
        <begin position="37"/>
        <end position="131"/>
    </location>
</feature>
<dbReference type="GO" id="GO:0003676">
    <property type="term" value="F:nucleic acid binding"/>
    <property type="evidence" value="ECO:0007669"/>
    <property type="project" value="InterPro"/>
</dbReference>
<dbReference type="InterPro" id="IPR035979">
    <property type="entry name" value="RBD_domain_sf"/>
</dbReference>
<name>A0A8H7Q3S9_MORIS</name>
<organism evidence="2 3">
    <name type="scientific">Mortierella isabellina</name>
    <name type="common">Filamentous fungus</name>
    <name type="synonym">Umbelopsis isabellina</name>
    <dbReference type="NCBI Taxonomy" id="91625"/>
    <lineage>
        <taxon>Eukaryota</taxon>
        <taxon>Fungi</taxon>
        <taxon>Fungi incertae sedis</taxon>
        <taxon>Mucoromycota</taxon>
        <taxon>Mucoromycotina</taxon>
        <taxon>Umbelopsidomycetes</taxon>
        <taxon>Umbelopsidales</taxon>
        <taxon>Umbelopsidaceae</taxon>
        <taxon>Umbelopsis</taxon>
    </lineage>
</organism>
<comment type="caution">
    <text evidence="2">The sequence shown here is derived from an EMBL/GenBank/DDBJ whole genome shotgun (WGS) entry which is preliminary data.</text>
</comment>
<evidence type="ECO:0008006" key="4">
    <source>
        <dbReference type="Google" id="ProtNLM"/>
    </source>
</evidence>
<feature type="compositionally biased region" description="Basic and acidic residues" evidence="1">
    <location>
        <begin position="270"/>
        <end position="279"/>
    </location>
</feature>
<evidence type="ECO:0000313" key="3">
    <source>
        <dbReference type="Proteomes" id="UP000654370"/>
    </source>
</evidence>
<keyword evidence="3" id="KW-1185">Reference proteome</keyword>
<evidence type="ECO:0000256" key="1">
    <source>
        <dbReference type="SAM" id="MobiDB-lite"/>
    </source>
</evidence>
<feature type="region of interest" description="Disordered" evidence="1">
    <location>
        <begin position="213"/>
        <end position="233"/>
    </location>
</feature>
<dbReference type="Proteomes" id="UP000654370">
    <property type="component" value="Unassembled WGS sequence"/>
</dbReference>
<dbReference type="InterPro" id="IPR012677">
    <property type="entry name" value="Nucleotide-bd_a/b_plait_sf"/>
</dbReference>
<feature type="region of interest" description="Disordered" evidence="1">
    <location>
        <begin position="1"/>
        <end position="25"/>
    </location>
</feature>
<sequence length="421" mass="45931">MASHELDFDDLEYDPSAFDDINPNDLDVDALEAELAKEEAALHGKQENVEVTEEDPKLDTESKVAEAEGTEVSTKVNADKAGSSANSQAVKSPPRGNSKSIRHDQSNNANYRPNRRSNERPNPYMMGNFPQMGGVPGLPPMVGMGMPPFPMMGFQGAQPPGMMNFPSTIHINPKFAGNAKIQQEMMMMQQQQWQQAMAYQQANAMGMPFFNNNPQQQQQQQPRFPVDIQKPHGPQRPLNQVCFVNEKEYSLKFVLTNAFYAGQSSSIDDANAKNKRERTIPNGHQTKRRLSQETTGDKKRHQSDKTSSISDGATASKGFSIKGASTADSPAPNPSSPSIAHPAVVGGKSSRLVISNLASSIPEAELHRLGKVVPGGVKALLIDRPAGKATLSFQTIDAAVTFRRKYNRTSLAGQHITVSFA</sequence>
<reference evidence="2" key="1">
    <citation type="submission" date="2020-12" db="EMBL/GenBank/DDBJ databases">
        <title>Metabolic potential, ecology and presence of endohyphal bacteria is reflected in genomic diversity of Mucoromycotina.</title>
        <authorList>
            <person name="Muszewska A."/>
            <person name="Okrasinska A."/>
            <person name="Steczkiewicz K."/>
            <person name="Drgas O."/>
            <person name="Orlowska M."/>
            <person name="Perlinska-Lenart U."/>
            <person name="Aleksandrzak-Piekarczyk T."/>
            <person name="Szatraj K."/>
            <person name="Zielenkiewicz U."/>
            <person name="Pilsyk S."/>
            <person name="Malc E."/>
            <person name="Mieczkowski P."/>
            <person name="Kruszewska J.S."/>
            <person name="Biernat P."/>
            <person name="Pawlowska J."/>
        </authorList>
    </citation>
    <scope>NUCLEOTIDE SEQUENCE</scope>
    <source>
        <strain evidence="2">WA0000067209</strain>
    </source>
</reference>
<dbReference type="EMBL" id="JAEPQZ010000002">
    <property type="protein sequence ID" value="KAG2184785.1"/>
    <property type="molecule type" value="Genomic_DNA"/>
</dbReference>
<evidence type="ECO:0000313" key="2">
    <source>
        <dbReference type="EMBL" id="KAG2184785.1"/>
    </source>
</evidence>
<protein>
    <recommendedName>
        <fullName evidence="4">RRM domain-containing protein</fullName>
    </recommendedName>
</protein>
<feature type="compositionally biased region" description="Polar residues" evidence="1">
    <location>
        <begin position="83"/>
        <end position="99"/>
    </location>
</feature>
<proteinExistence type="predicted"/>
<gene>
    <name evidence="2" type="ORF">INT43_000698</name>
</gene>
<dbReference type="SUPFAM" id="SSF54928">
    <property type="entry name" value="RNA-binding domain, RBD"/>
    <property type="match status" value="1"/>
</dbReference>
<feature type="compositionally biased region" description="Basic and acidic residues" evidence="1">
    <location>
        <begin position="37"/>
        <end position="66"/>
    </location>
</feature>
<dbReference type="Gene3D" id="3.30.70.330">
    <property type="match status" value="1"/>
</dbReference>